<accession>A0A918WJ78</accession>
<dbReference type="EMBL" id="BMXI01000006">
    <property type="protein sequence ID" value="GHC50900.1"/>
    <property type="molecule type" value="Genomic_DNA"/>
</dbReference>
<dbReference type="SUPFAM" id="SSF88713">
    <property type="entry name" value="Glycoside hydrolase/deacetylase"/>
    <property type="match status" value="1"/>
</dbReference>
<dbReference type="Gene3D" id="3.20.20.370">
    <property type="entry name" value="Glycoside hydrolase/deacetylase"/>
    <property type="match status" value="1"/>
</dbReference>
<evidence type="ECO:0000313" key="2">
    <source>
        <dbReference type="EMBL" id="GHC50900.1"/>
    </source>
</evidence>
<dbReference type="RefSeq" id="WP_189569441.1">
    <property type="nucleotide sequence ID" value="NZ_BMXI01000006.1"/>
</dbReference>
<proteinExistence type="predicted"/>
<dbReference type="GO" id="GO:0005975">
    <property type="term" value="P:carbohydrate metabolic process"/>
    <property type="evidence" value="ECO:0007669"/>
    <property type="project" value="InterPro"/>
</dbReference>
<dbReference type="AlphaFoldDB" id="A0A918WJ78"/>
<dbReference type="Pfam" id="PF01522">
    <property type="entry name" value="Polysacc_deac_1"/>
    <property type="match status" value="1"/>
</dbReference>
<reference evidence="2" key="2">
    <citation type="submission" date="2020-09" db="EMBL/GenBank/DDBJ databases">
        <authorList>
            <person name="Sun Q."/>
            <person name="Kim S."/>
        </authorList>
    </citation>
    <scope>NUCLEOTIDE SEQUENCE</scope>
    <source>
        <strain evidence="2">KCTC 12988</strain>
    </source>
</reference>
<comment type="caution">
    <text evidence="2">The sequence shown here is derived from an EMBL/GenBank/DDBJ whole genome shotgun (WGS) entry which is preliminary data.</text>
</comment>
<dbReference type="InterPro" id="IPR002509">
    <property type="entry name" value="NODB_dom"/>
</dbReference>
<sequence length="229" mass="26078">MRTQVSFIFDDGFAKSCRRIAEIFEARNLQATFAVLANPVGFLDEYPKGNFKFWNELQARGHHINPHGYDHSDLSALSFPEATRKIDQCLQYFEDHLENFDPSLTTYPLTYNRSTPEIEDYLLERVSAIRTCGKKGLPTSGLNHVTDLQRRTFTSAWHGPDFCDTHLLDHLKMAENSDAPLFLYMLHGLDDEGWGPLRQEGLLNALDYIAESSSLFYAPLDQITASLTP</sequence>
<gene>
    <name evidence="2" type="ORF">GCM10007100_16330</name>
</gene>
<evidence type="ECO:0000313" key="3">
    <source>
        <dbReference type="Proteomes" id="UP000644507"/>
    </source>
</evidence>
<dbReference type="Proteomes" id="UP000644507">
    <property type="component" value="Unassembled WGS sequence"/>
</dbReference>
<keyword evidence="3" id="KW-1185">Reference proteome</keyword>
<name>A0A918WJ78_9BACT</name>
<organism evidence="2 3">
    <name type="scientific">Roseibacillus persicicus</name>
    <dbReference type="NCBI Taxonomy" id="454148"/>
    <lineage>
        <taxon>Bacteria</taxon>
        <taxon>Pseudomonadati</taxon>
        <taxon>Verrucomicrobiota</taxon>
        <taxon>Verrucomicrobiia</taxon>
        <taxon>Verrucomicrobiales</taxon>
        <taxon>Verrucomicrobiaceae</taxon>
        <taxon>Roseibacillus</taxon>
    </lineage>
</organism>
<protein>
    <recommendedName>
        <fullName evidence="1">NodB homology domain-containing protein</fullName>
    </recommendedName>
</protein>
<dbReference type="InterPro" id="IPR011330">
    <property type="entry name" value="Glyco_hydro/deAcase_b/a-brl"/>
</dbReference>
<evidence type="ECO:0000259" key="1">
    <source>
        <dbReference type="Pfam" id="PF01522"/>
    </source>
</evidence>
<dbReference type="GO" id="GO:0016810">
    <property type="term" value="F:hydrolase activity, acting on carbon-nitrogen (but not peptide) bonds"/>
    <property type="evidence" value="ECO:0007669"/>
    <property type="project" value="InterPro"/>
</dbReference>
<feature type="domain" description="NodB homology" evidence="1">
    <location>
        <begin position="5"/>
        <end position="109"/>
    </location>
</feature>
<reference evidence="2" key="1">
    <citation type="journal article" date="2014" name="Int. J. Syst. Evol. Microbiol.">
        <title>Complete genome sequence of Corynebacterium casei LMG S-19264T (=DSM 44701T), isolated from a smear-ripened cheese.</title>
        <authorList>
            <consortium name="US DOE Joint Genome Institute (JGI-PGF)"/>
            <person name="Walter F."/>
            <person name="Albersmeier A."/>
            <person name="Kalinowski J."/>
            <person name="Ruckert C."/>
        </authorList>
    </citation>
    <scope>NUCLEOTIDE SEQUENCE</scope>
    <source>
        <strain evidence="2">KCTC 12988</strain>
    </source>
</reference>